<evidence type="ECO:0000313" key="3">
    <source>
        <dbReference type="Proteomes" id="UP000095751"/>
    </source>
</evidence>
<proteinExistence type="predicted"/>
<organism evidence="2 3">
    <name type="scientific">Fragilariopsis cylindrus CCMP1102</name>
    <dbReference type="NCBI Taxonomy" id="635003"/>
    <lineage>
        <taxon>Eukaryota</taxon>
        <taxon>Sar</taxon>
        <taxon>Stramenopiles</taxon>
        <taxon>Ochrophyta</taxon>
        <taxon>Bacillariophyta</taxon>
        <taxon>Bacillariophyceae</taxon>
        <taxon>Bacillariophycidae</taxon>
        <taxon>Bacillariales</taxon>
        <taxon>Bacillariaceae</taxon>
        <taxon>Fragilariopsis</taxon>
    </lineage>
</organism>
<sequence length="175" mass="18799">MSTFIIDIGSTFSSSSNNNNNRNVDNCASVDYNNDPLLPLSGDGDDNEEDGRQDNNGVVLYGDEEPIINDRRDEDEEDFSSNNDNFCAGTGFTVFPSTVSTSTILAILNVSKIPSVVVIDTTTGRIVSRDAILAIEKNNSHTVINRWQSGKSGLSFGQSICAAVTCQSDSCCAIQ</sequence>
<keyword evidence="3" id="KW-1185">Reference proteome</keyword>
<dbReference type="AlphaFoldDB" id="A0A1E7EKL5"/>
<protein>
    <submittedName>
        <fullName evidence="2">Uncharacterized protein</fullName>
    </submittedName>
</protein>
<accession>A0A1E7EKL5</accession>
<gene>
    <name evidence="2" type="ORF">FRACYDRAFT_272740</name>
</gene>
<name>A0A1E7EKL5_9STRA</name>
<dbReference type="OrthoDB" id="10656855at2759"/>
<evidence type="ECO:0000256" key="1">
    <source>
        <dbReference type="SAM" id="MobiDB-lite"/>
    </source>
</evidence>
<dbReference type="Proteomes" id="UP000095751">
    <property type="component" value="Unassembled WGS sequence"/>
</dbReference>
<dbReference type="InParanoid" id="A0A1E7EKL5"/>
<dbReference type="EMBL" id="KV784408">
    <property type="protein sequence ID" value="OEU06460.1"/>
    <property type="molecule type" value="Genomic_DNA"/>
</dbReference>
<evidence type="ECO:0000313" key="2">
    <source>
        <dbReference type="EMBL" id="OEU06460.1"/>
    </source>
</evidence>
<reference evidence="2 3" key="1">
    <citation type="submission" date="2016-09" db="EMBL/GenBank/DDBJ databases">
        <title>Extensive genetic diversity and differential bi-allelic expression allows diatom success in the polar Southern Ocean.</title>
        <authorList>
            <consortium name="DOE Joint Genome Institute"/>
            <person name="Mock T."/>
            <person name="Otillar R.P."/>
            <person name="Strauss J."/>
            <person name="Dupont C."/>
            <person name="Frickenhaus S."/>
            <person name="Maumus F."/>
            <person name="Mcmullan M."/>
            <person name="Sanges R."/>
            <person name="Schmutz J."/>
            <person name="Toseland A."/>
            <person name="Valas R."/>
            <person name="Veluchamy A."/>
            <person name="Ward B.J."/>
            <person name="Allen A."/>
            <person name="Barry K."/>
            <person name="Falciatore A."/>
            <person name="Ferrante M."/>
            <person name="Fortunato A.E."/>
            <person name="Gloeckner G."/>
            <person name="Gruber A."/>
            <person name="Hipkin R."/>
            <person name="Janech M."/>
            <person name="Kroth P."/>
            <person name="Leese F."/>
            <person name="Lindquist E."/>
            <person name="Lyon B.R."/>
            <person name="Martin J."/>
            <person name="Mayer C."/>
            <person name="Parker M."/>
            <person name="Quesneville H."/>
            <person name="Raymond J."/>
            <person name="Uhlig C."/>
            <person name="Valentin K.U."/>
            <person name="Worden A.Z."/>
            <person name="Armbrust E.V."/>
            <person name="Bowler C."/>
            <person name="Green B."/>
            <person name="Moulton V."/>
            <person name="Van Oosterhout C."/>
            <person name="Grigoriev I."/>
        </authorList>
    </citation>
    <scope>NUCLEOTIDE SEQUENCE [LARGE SCALE GENOMIC DNA]</scope>
    <source>
        <strain evidence="2 3">CCMP1102</strain>
    </source>
</reference>
<dbReference type="KEGG" id="fcy:FRACYDRAFT_272740"/>
<feature type="region of interest" description="Disordered" evidence="1">
    <location>
        <begin position="35"/>
        <end position="68"/>
    </location>
</feature>